<evidence type="ECO:0000313" key="3">
    <source>
        <dbReference type="EMBL" id="KAK5635519.1"/>
    </source>
</evidence>
<sequence length="179" mass="19213">MGNRAQATLQVVVRCQLGQLRGKGREGGKFKPMTSLAGLGMPETQTLGEDKKYKAGNGQGQDGEVEWTIWENESHNQSCSGLGSATGIGTALRRAGLAQAAGVGRRGRERWTWFEILGKFGRDGRDRRTKGCTGVITGLEIHSTHDKGAVGQVCVSRWAMIACCVGVGVYVYVVRVVVC</sequence>
<proteinExistence type="predicted"/>
<evidence type="ECO:0000256" key="1">
    <source>
        <dbReference type="SAM" id="MobiDB-lite"/>
    </source>
</evidence>
<dbReference type="EMBL" id="JAWHQM010000054">
    <property type="protein sequence ID" value="KAK5635519.1"/>
    <property type="molecule type" value="Genomic_DNA"/>
</dbReference>
<comment type="caution">
    <text evidence="3">The sequence shown here is derived from an EMBL/GenBank/DDBJ whole genome shotgun (WGS) entry which is preliminary data.</text>
</comment>
<keyword evidence="4" id="KW-1185">Reference proteome</keyword>
<accession>A0AAN7V2F2</accession>
<dbReference type="Proteomes" id="UP001305414">
    <property type="component" value="Unassembled WGS sequence"/>
</dbReference>
<dbReference type="AlphaFoldDB" id="A0AAN7V2F2"/>
<organism evidence="3 4">
    <name type="scientific">Xylaria bambusicola</name>
    <dbReference type="NCBI Taxonomy" id="326684"/>
    <lineage>
        <taxon>Eukaryota</taxon>
        <taxon>Fungi</taxon>
        <taxon>Dikarya</taxon>
        <taxon>Ascomycota</taxon>
        <taxon>Pezizomycotina</taxon>
        <taxon>Sordariomycetes</taxon>
        <taxon>Xylariomycetidae</taxon>
        <taxon>Xylariales</taxon>
        <taxon>Xylariaceae</taxon>
        <taxon>Xylaria</taxon>
    </lineage>
</organism>
<evidence type="ECO:0000256" key="2">
    <source>
        <dbReference type="SAM" id="Phobius"/>
    </source>
</evidence>
<feature type="transmembrane region" description="Helical" evidence="2">
    <location>
        <begin position="158"/>
        <end position="178"/>
    </location>
</feature>
<keyword evidence="2" id="KW-1133">Transmembrane helix</keyword>
<gene>
    <name evidence="3" type="ORF">RRF57_011231</name>
</gene>
<protein>
    <submittedName>
        <fullName evidence="3">Uncharacterized protein</fullName>
    </submittedName>
</protein>
<name>A0AAN7V2F2_9PEZI</name>
<feature type="region of interest" description="Disordered" evidence="1">
    <location>
        <begin position="23"/>
        <end position="42"/>
    </location>
</feature>
<keyword evidence="2" id="KW-0812">Transmembrane</keyword>
<keyword evidence="2" id="KW-0472">Membrane</keyword>
<evidence type="ECO:0000313" key="4">
    <source>
        <dbReference type="Proteomes" id="UP001305414"/>
    </source>
</evidence>
<reference evidence="3 4" key="1">
    <citation type="submission" date="2023-10" db="EMBL/GenBank/DDBJ databases">
        <title>Draft genome sequence of Xylaria bambusicola isolate GMP-LS, the root and basal stem rot pathogen of sugarcane in Indonesia.</title>
        <authorList>
            <person name="Selvaraj P."/>
            <person name="Muralishankar V."/>
            <person name="Muruganantham S."/>
            <person name="Sp S."/>
            <person name="Haryani S."/>
            <person name="Lau K.J.X."/>
            <person name="Naqvi N.I."/>
        </authorList>
    </citation>
    <scope>NUCLEOTIDE SEQUENCE [LARGE SCALE GENOMIC DNA]</scope>
    <source>
        <strain evidence="3">GMP-LS</strain>
    </source>
</reference>